<accession>A0A2N3V1M8</accession>
<organism evidence="4 5">
    <name type="scientific">Pontibacter ramchanderi</name>
    <dbReference type="NCBI Taxonomy" id="1179743"/>
    <lineage>
        <taxon>Bacteria</taxon>
        <taxon>Pseudomonadati</taxon>
        <taxon>Bacteroidota</taxon>
        <taxon>Cytophagia</taxon>
        <taxon>Cytophagales</taxon>
        <taxon>Hymenobacteraceae</taxon>
        <taxon>Pontibacter</taxon>
    </lineage>
</organism>
<dbReference type="GO" id="GO:0009103">
    <property type="term" value="P:lipopolysaccharide biosynthetic process"/>
    <property type="evidence" value="ECO:0007669"/>
    <property type="project" value="TreeGrafter"/>
</dbReference>
<keyword evidence="5" id="KW-1185">Reference proteome</keyword>
<sequence>MNLVFFSHPSFLGSQSMPRFTNLLATGMQQRGHTIEIWSPQPLFHKLPIPASKRKWLGYADQYLMFPHQVRTRLAAIPRDTLFVFTDQALGPWVPLVSNRPHVIHCHDFLAQKSALDQYPENKISWSGRYYQKFIRRGYTCGKNFISVSQKTQLDLHSFLEKEPLLSEVIYNGLNNNFAPYNPEKSREFFSSATSLDLQNGYILHVGGNDWYKNRRGVIEIYEVLRLKYQFDLPLIMIGSKPSPYLLELHAQSSYRHDMHWLSNISDDILRFAYAGATVLLYPSLAEGFGWPIAEAMACGCPVITTDEAPMNEVAGSRGFYIPRRPNNNSLVVEWAEKAAEVVMEVCSLSLNRRAEVVSAGLLEAERFCIKDYLLLIEQHYYKILEASK</sequence>
<proteinExistence type="predicted"/>
<dbReference type="Pfam" id="PF13439">
    <property type="entry name" value="Glyco_transf_4"/>
    <property type="match status" value="1"/>
</dbReference>
<dbReference type="OrthoDB" id="9801609at2"/>
<protein>
    <submittedName>
        <fullName evidence="4">Glycosyltransferase involved in cell wall biosynthesis</fullName>
    </submittedName>
</protein>
<keyword evidence="1 4" id="KW-0808">Transferase</keyword>
<dbReference type="Gene3D" id="3.40.50.2000">
    <property type="entry name" value="Glycogen Phosphorylase B"/>
    <property type="match status" value="2"/>
</dbReference>
<dbReference type="InterPro" id="IPR028098">
    <property type="entry name" value="Glyco_trans_4-like_N"/>
</dbReference>
<feature type="domain" description="Glycosyl transferase family 1" evidence="2">
    <location>
        <begin position="190"/>
        <end position="317"/>
    </location>
</feature>
<dbReference type="GO" id="GO:0016757">
    <property type="term" value="F:glycosyltransferase activity"/>
    <property type="evidence" value="ECO:0007669"/>
    <property type="project" value="InterPro"/>
</dbReference>
<dbReference type="Pfam" id="PF00534">
    <property type="entry name" value="Glycos_transf_1"/>
    <property type="match status" value="1"/>
</dbReference>
<reference evidence="4 5" key="1">
    <citation type="submission" date="2017-12" db="EMBL/GenBank/DDBJ databases">
        <title>Genomic Encyclopedia of Type Strains, Phase III (KMG-III): the genomes of soil and plant-associated and newly described type strains.</title>
        <authorList>
            <person name="Whitman W."/>
        </authorList>
    </citation>
    <scope>NUCLEOTIDE SEQUENCE [LARGE SCALE GENOMIC DNA]</scope>
    <source>
        <strain evidence="4 5">LP43</strain>
    </source>
</reference>
<dbReference type="PANTHER" id="PTHR46401:SF2">
    <property type="entry name" value="GLYCOSYLTRANSFERASE WBBK-RELATED"/>
    <property type="match status" value="1"/>
</dbReference>
<evidence type="ECO:0000313" key="5">
    <source>
        <dbReference type="Proteomes" id="UP000233782"/>
    </source>
</evidence>
<dbReference type="PANTHER" id="PTHR46401">
    <property type="entry name" value="GLYCOSYLTRANSFERASE WBBK-RELATED"/>
    <property type="match status" value="1"/>
</dbReference>
<dbReference type="InterPro" id="IPR001296">
    <property type="entry name" value="Glyco_trans_1"/>
</dbReference>
<dbReference type="Proteomes" id="UP000233782">
    <property type="component" value="Unassembled WGS sequence"/>
</dbReference>
<evidence type="ECO:0000259" key="2">
    <source>
        <dbReference type="Pfam" id="PF00534"/>
    </source>
</evidence>
<dbReference type="RefSeq" id="WP_101442758.1">
    <property type="nucleotide sequence ID" value="NZ_PJMU01000001.1"/>
</dbReference>
<dbReference type="AlphaFoldDB" id="A0A2N3V1M8"/>
<name>A0A2N3V1M8_9BACT</name>
<gene>
    <name evidence="4" type="ORF">BD749_0472</name>
</gene>
<comment type="caution">
    <text evidence="4">The sequence shown here is derived from an EMBL/GenBank/DDBJ whole genome shotgun (WGS) entry which is preliminary data.</text>
</comment>
<dbReference type="EMBL" id="PJMU01000001">
    <property type="protein sequence ID" value="PKV75530.1"/>
    <property type="molecule type" value="Genomic_DNA"/>
</dbReference>
<evidence type="ECO:0000259" key="3">
    <source>
        <dbReference type="Pfam" id="PF13439"/>
    </source>
</evidence>
<feature type="domain" description="Glycosyltransferase subfamily 4-like N-terminal" evidence="3">
    <location>
        <begin position="19"/>
        <end position="175"/>
    </location>
</feature>
<evidence type="ECO:0000313" key="4">
    <source>
        <dbReference type="EMBL" id="PKV75530.1"/>
    </source>
</evidence>
<dbReference type="SUPFAM" id="SSF53756">
    <property type="entry name" value="UDP-Glycosyltransferase/glycogen phosphorylase"/>
    <property type="match status" value="1"/>
</dbReference>
<evidence type="ECO:0000256" key="1">
    <source>
        <dbReference type="ARBA" id="ARBA00022679"/>
    </source>
</evidence>